<dbReference type="PANTHER" id="PTHR46277">
    <property type="entry name" value="OS03G0850700 PROTEIN"/>
    <property type="match status" value="1"/>
</dbReference>
<name>A0ABP0TQP8_9BRYO</name>
<protein>
    <recommendedName>
        <fullName evidence="2">CRAL-TRIO domain-containing protein</fullName>
    </recommendedName>
</protein>
<dbReference type="InterPro" id="IPR036273">
    <property type="entry name" value="CRAL/TRIO_N_dom_sf"/>
</dbReference>
<dbReference type="CDD" id="cd00170">
    <property type="entry name" value="SEC14"/>
    <property type="match status" value="1"/>
</dbReference>
<dbReference type="EMBL" id="OZ019905">
    <property type="protein sequence ID" value="CAK9202140.1"/>
    <property type="molecule type" value="Genomic_DNA"/>
</dbReference>
<reference evidence="3" key="1">
    <citation type="submission" date="2024-02" db="EMBL/GenBank/DDBJ databases">
        <authorList>
            <consortium name="ELIXIR-Norway"/>
            <consortium name="Elixir Norway"/>
        </authorList>
    </citation>
    <scope>NUCLEOTIDE SEQUENCE</scope>
</reference>
<dbReference type="SMART" id="SM00516">
    <property type="entry name" value="SEC14"/>
    <property type="match status" value="1"/>
</dbReference>
<dbReference type="SUPFAM" id="SSF46938">
    <property type="entry name" value="CRAL/TRIO N-terminal domain"/>
    <property type="match status" value="1"/>
</dbReference>
<evidence type="ECO:0000313" key="4">
    <source>
        <dbReference type="Proteomes" id="UP001497512"/>
    </source>
</evidence>
<keyword evidence="4" id="KW-1185">Reference proteome</keyword>
<dbReference type="InterPro" id="IPR001251">
    <property type="entry name" value="CRAL-TRIO_dom"/>
</dbReference>
<feature type="region of interest" description="Disordered" evidence="1">
    <location>
        <begin position="1"/>
        <end position="23"/>
    </location>
</feature>
<dbReference type="Gene3D" id="3.40.525.10">
    <property type="entry name" value="CRAL-TRIO lipid binding domain"/>
    <property type="match status" value="1"/>
</dbReference>
<dbReference type="Pfam" id="PF03765">
    <property type="entry name" value="CRAL_TRIO_N"/>
    <property type="match status" value="1"/>
</dbReference>
<organism evidence="3 4">
    <name type="scientific">Sphagnum troendelagicum</name>
    <dbReference type="NCBI Taxonomy" id="128251"/>
    <lineage>
        <taxon>Eukaryota</taxon>
        <taxon>Viridiplantae</taxon>
        <taxon>Streptophyta</taxon>
        <taxon>Embryophyta</taxon>
        <taxon>Bryophyta</taxon>
        <taxon>Sphagnophytina</taxon>
        <taxon>Sphagnopsida</taxon>
        <taxon>Sphagnales</taxon>
        <taxon>Sphagnaceae</taxon>
        <taxon>Sphagnum</taxon>
    </lineage>
</organism>
<dbReference type="InterPro" id="IPR011074">
    <property type="entry name" value="CRAL/TRIO_N_dom"/>
</dbReference>
<feature type="domain" description="CRAL-TRIO" evidence="2">
    <location>
        <begin position="92"/>
        <end position="255"/>
    </location>
</feature>
<proteinExistence type="predicted"/>
<evidence type="ECO:0000313" key="3">
    <source>
        <dbReference type="EMBL" id="CAK9202140.1"/>
    </source>
</evidence>
<evidence type="ECO:0000259" key="2">
    <source>
        <dbReference type="PROSITE" id="PS50191"/>
    </source>
</evidence>
<dbReference type="PROSITE" id="PS50191">
    <property type="entry name" value="CRAL_TRIO"/>
    <property type="match status" value="1"/>
</dbReference>
<gene>
    <name evidence="3" type="ORF">CSSPTR1EN2_LOCUS6258</name>
</gene>
<evidence type="ECO:0000256" key="1">
    <source>
        <dbReference type="SAM" id="MobiDB-lite"/>
    </source>
</evidence>
<accession>A0ABP0TQP8</accession>
<feature type="compositionally biased region" description="Gly residues" evidence="1">
    <location>
        <begin position="13"/>
        <end position="23"/>
    </location>
</feature>
<dbReference type="Proteomes" id="UP001497512">
    <property type="component" value="Chromosome 13"/>
</dbReference>
<dbReference type="Pfam" id="PF00650">
    <property type="entry name" value="CRAL_TRIO"/>
    <property type="match status" value="1"/>
</dbReference>
<dbReference type="PANTHER" id="PTHR46277:SF3">
    <property type="entry name" value="BINDING PROTEIN, PUTATIVE-RELATED"/>
    <property type="match status" value="1"/>
</dbReference>
<sequence length="268" mass="30742">MEALEDGKNLEAGTGGVRTGIGDMGSGVMQQESVLQMRDLIAKLDPPSKDVDDATLKRFLRARSNKVEKAGKMFAEHQKWRRTFVPLGYIPEEEVKNELEAKKVFLQGHDKVGRSIGVILACKHDAYKRNYEEFKRKYPDYLCLGLCFFLKPGHEKFTVILDLKGLKYKNLDPRGWISIFDFLQAYYPERLGRLFIVHVPIIFWGAWKIVNPFIDKVTKEKIIFVDDKKIESILLEEIEKDQIPETYGGTLGLVPIQDAPTPNWPPRS</sequence>
<dbReference type="InterPro" id="IPR036865">
    <property type="entry name" value="CRAL-TRIO_dom_sf"/>
</dbReference>
<dbReference type="SMART" id="SM01100">
    <property type="entry name" value="CRAL_TRIO_N"/>
    <property type="match status" value="1"/>
</dbReference>
<dbReference type="SUPFAM" id="SSF52087">
    <property type="entry name" value="CRAL/TRIO domain"/>
    <property type="match status" value="1"/>
</dbReference>